<accession>A0A7J8NJD0</accession>
<dbReference type="EMBL" id="JABEZX010352162">
    <property type="protein sequence ID" value="MBA0576922.1"/>
    <property type="molecule type" value="Genomic_DNA"/>
</dbReference>
<name>A0A7J8NJD0_9ROSI</name>
<gene>
    <name evidence="1" type="ORF">Golob_024065</name>
</gene>
<protein>
    <recommendedName>
        <fullName evidence="3">RNase H type-1 domain-containing protein</fullName>
    </recommendedName>
</protein>
<comment type="caution">
    <text evidence="1">The sequence shown here is derived from an EMBL/GenBank/DDBJ whole genome shotgun (WGS) entry which is preliminary data.</text>
</comment>
<evidence type="ECO:0000313" key="2">
    <source>
        <dbReference type="Proteomes" id="UP000593572"/>
    </source>
</evidence>
<proteinExistence type="predicted"/>
<dbReference type="AlphaFoldDB" id="A0A7J8NJD0"/>
<dbReference type="Proteomes" id="UP000593572">
    <property type="component" value="Unassembled WGS sequence"/>
</dbReference>
<organism evidence="1 2">
    <name type="scientific">Gossypium lobatum</name>
    <dbReference type="NCBI Taxonomy" id="34289"/>
    <lineage>
        <taxon>Eukaryota</taxon>
        <taxon>Viridiplantae</taxon>
        <taxon>Streptophyta</taxon>
        <taxon>Embryophyta</taxon>
        <taxon>Tracheophyta</taxon>
        <taxon>Spermatophyta</taxon>
        <taxon>Magnoliopsida</taxon>
        <taxon>eudicotyledons</taxon>
        <taxon>Gunneridae</taxon>
        <taxon>Pentapetalae</taxon>
        <taxon>rosids</taxon>
        <taxon>malvids</taxon>
        <taxon>Malvales</taxon>
        <taxon>Malvaceae</taxon>
        <taxon>Malvoideae</taxon>
        <taxon>Gossypium</taxon>
    </lineage>
</organism>
<keyword evidence="2" id="KW-1185">Reference proteome</keyword>
<reference evidence="1 2" key="1">
    <citation type="journal article" date="2019" name="Genome Biol. Evol.">
        <title>Insights into the evolution of the New World diploid cottons (Gossypium, subgenus Houzingenia) based on genome sequencing.</title>
        <authorList>
            <person name="Grover C.E."/>
            <person name="Arick M.A. 2nd"/>
            <person name="Thrash A."/>
            <person name="Conover J.L."/>
            <person name="Sanders W.S."/>
            <person name="Peterson D.G."/>
            <person name="Frelichowski J.E."/>
            <person name="Scheffler J.A."/>
            <person name="Scheffler B.E."/>
            <person name="Wendel J.F."/>
        </authorList>
    </citation>
    <scope>NUCLEOTIDE SEQUENCE [LARGE SCALE GENOMIC DNA]</scope>
    <source>
        <strain evidence="1">157</strain>
        <tissue evidence="1">Leaf</tissue>
    </source>
</reference>
<evidence type="ECO:0000313" key="1">
    <source>
        <dbReference type="EMBL" id="MBA0576922.1"/>
    </source>
</evidence>
<evidence type="ECO:0008006" key="3">
    <source>
        <dbReference type="Google" id="ProtNLM"/>
    </source>
</evidence>
<sequence>MINYLKELDGFNAHLPRRRIHTDRWVAPNGLMVKINFDTTFNKQRNEPCSGLVVRNERAGVICSKKSCTRTYSLFFQQKRWRVSRQSI</sequence>